<evidence type="ECO:0000313" key="3">
    <source>
        <dbReference type="EMBL" id="JAA66467.1"/>
    </source>
</evidence>
<proteinExistence type="evidence at transcript level"/>
<feature type="chain" id="PRO_5005515773" evidence="1">
    <location>
        <begin position="20"/>
        <end position="85"/>
    </location>
</feature>
<sequence length="85" mass="9114">MKAILAVTCIFSAVVLISALEKHVCEAPHPTPSCATGVPLRTSYYYDKRTGKCEEEFGCSNGLTDFPTEEACKNACPYGIYASSG</sequence>
<dbReference type="Pfam" id="PF00014">
    <property type="entry name" value="Kunitz_BPTI"/>
    <property type="match status" value="1"/>
</dbReference>
<dbReference type="AlphaFoldDB" id="A0A0K8R5M3"/>
<dbReference type="SMART" id="SM00131">
    <property type="entry name" value="KU"/>
    <property type="match status" value="1"/>
</dbReference>
<dbReference type="SUPFAM" id="SSF57362">
    <property type="entry name" value="BPTI-like"/>
    <property type="match status" value="1"/>
</dbReference>
<evidence type="ECO:0000259" key="2">
    <source>
        <dbReference type="PROSITE" id="PS50279"/>
    </source>
</evidence>
<name>A0A0K8R5M3_IXORI</name>
<dbReference type="EMBL" id="GADI01007341">
    <property type="protein sequence ID" value="JAA66467.1"/>
    <property type="molecule type" value="mRNA"/>
</dbReference>
<dbReference type="InterPro" id="IPR002223">
    <property type="entry name" value="Kunitz_BPTI"/>
</dbReference>
<protein>
    <submittedName>
        <fullName evidence="3">Putative salivary kunitz domain protein</fullName>
    </submittedName>
</protein>
<keyword evidence="1" id="KW-0732">Signal</keyword>
<dbReference type="InterPro" id="IPR036880">
    <property type="entry name" value="Kunitz_BPTI_sf"/>
</dbReference>
<feature type="domain" description="BPTI/Kunitz inhibitor" evidence="2">
    <location>
        <begin position="25"/>
        <end position="76"/>
    </location>
</feature>
<evidence type="ECO:0000256" key="1">
    <source>
        <dbReference type="SAM" id="SignalP"/>
    </source>
</evidence>
<organism evidence="3">
    <name type="scientific">Ixodes ricinus</name>
    <name type="common">Common tick</name>
    <name type="synonym">Acarus ricinus</name>
    <dbReference type="NCBI Taxonomy" id="34613"/>
    <lineage>
        <taxon>Eukaryota</taxon>
        <taxon>Metazoa</taxon>
        <taxon>Ecdysozoa</taxon>
        <taxon>Arthropoda</taxon>
        <taxon>Chelicerata</taxon>
        <taxon>Arachnida</taxon>
        <taxon>Acari</taxon>
        <taxon>Parasitiformes</taxon>
        <taxon>Ixodida</taxon>
        <taxon>Ixodoidea</taxon>
        <taxon>Ixodidae</taxon>
        <taxon>Ixodinae</taxon>
        <taxon>Ixodes</taxon>
    </lineage>
</organism>
<dbReference type="Gene3D" id="4.10.410.10">
    <property type="entry name" value="Pancreatic trypsin inhibitor Kunitz domain"/>
    <property type="match status" value="1"/>
</dbReference>
<dbReference type="GO" id="GO:0004867">
    <property type="term" value="F:serine-type endopeptidase inhibitor activity"/>
    <property type="evidence" value="ECO:0007669"/>
    <property type="project" value="InterPro"/>
</dbReference>
<dbReference type="PROSITE" id="PS50279">
    <property type="entry name" value="BPTI_KUNITZ_2"/>
    <property type="match status" value="1"/>
</dbReference>
<reference evidence="3" key="1">
    <citation type="submission" date="2012-12" db="EMBL/GenBank/DDBJ databases">
        <title>Identification and characterization of a phenylalanine ammonia-lyase gene family in Isatis indigotica Fort.</title>
        <authorList>
            <person name="Liu Q."/>
            <person name="Chen J."/>
            <person name="Zhou X."/>
            <person name="Di P."/>
            <person name="Xiao Y."/>
            <person name="Xuan H."/>
            <person name="Zhang L."/>
            <person name="Chen W."/>
        </authorList>
    </citation>
    <scope>NUCLEOTIDE SEQUENCE</scope>
    <source>
        <tissue evidence="3">Salivary gland</tissue>
    </source>
</reference>
<feature type="signal peptide" evidence="1">
    <location>
        <begin position="1"/>
        <end position="19"/>
    </location>
</feature>
<accession>A0A0K8R5M3</accession>